<evidence type="ECO:0000313" key="4">
    <source>
        <dbReference type="Proteomes" id="UP000252519"/>
    </source>
</evidence>
<proteinExistence type="predicted"/>
<feature type="transmembrane region" description="Helical" evidence="1">
    <location>
        <begin position="32"/>
        <end position="50"/>
    </location>
</feature>
<dbReference type="SUPFAM" id="SSF56574">
    <property type="entry name" value="Serpins"/>
    <property type="match status" value="1"/>
</dbReference>
<keyword evidence="1" id="KW-1133">Transmembrane helix</keyword>
<organism evidence="3 4">
    <name type="scientific">Ancylostoma caninum</name>
    <name type="common">Dog hookworm</name>
    <dbReference type="NCBI Taxonomy" id="29170"/>
    <lineage>
        <taxon>Eukaryota</taxon>
        <taxon>Metazoa</taxon>
        <taxon>Ecdysozoa</taxon>
        <taxon>Nematoda</taxon>
        <taxon>Chromadorea</taxon>
        <taxon>Rhabditida</taxon>
        <taxon>Rhabditina</taxon>
        <taxon>Rhabditomorpha</taxon>
        <taxon>Strongyloidea</taxon>
        <taxon>Ancylostomatidae</taxon>
        <taxon>Ancylostomatinae</taxon>
        <taxon>Ancylostoma</taxon>
    </lineage>
</organism>
<dbReference type="STRING" id="29170.A0A368F6C9"/>
<evidence type="ECO:0000313" key="3">
    <source>
        <dbReference type="EMBL" id="RCN27633.1"/>
    </source>
</evidence>
<dbReference type="InterPro" id="IPR042178">
    <property type="entry name" value="Serpin_sf_1"/>
</dbReference>
<name>A0A368F6C9_ANCCA</name>
<keyword evidence="4" id="KW-1185">Reference proteome</keyword>
<dbReference type="Proteomes" id="UP000252519">
    <property type="component" value="Unassembled WGS sequence"/>
</dbReference>
<dbReference type="OrthoDB" id="5860397at2759"/>
<feature type="domain" description="Serpin" evidence="2">
    <location>
        <begin position="15"/>
        <end position="100"/>
    </location>
</feature>
<evidence type="ECO:0000256" key="1">
    <source>
        <dbReference type="SAM" id="Phobius"/>
    </source>
</evidence>
<dbReference type="InterPro" id="IPR023796">
    <property type="entry name" value="Serpin_dom"/>
</dbReference>
<dbReference type="AlphaFoldDB" id="A0A368F6C9"/>
<dbReference type="Gene3D" id="3.30.497.10">
    <property type="entry name" value="Antithrombin, subunit I, domain 2"/>
    <property type="match status" value="1"/>
</dbReference>
<protein>
    <recommendedName>
        <fullName evidence="2">Serpin domain-containing protein</fullName>
    </recommendedName>
</protein>
<accession>A0A368F6C9</accession>
<keyword evidence="1" id="KW-0812">Transmembrane</keyword>
<evidence type="ECO:0000259" key="2">
    <source>
        <dbReference type="Pfam" id="PF00079"/>
    </source>
</evidence>
<dbReference type="InterPro" id="IPR036186">
    <property type="entry name" value="Serpin_sf"/>
</dbReference>
<dbReference type="Pfam" id="PF00079">
    <property type="entry name" value="Serpin"/>
    <property type="match status" value="1"/>
</dbReference>
<comment type="caution">
    <text evidence="3">The sequence shown here is derived from an EMBL/GenBank/DDBJ whole genome shotgun (WGS) entry which is preliminary data.</text>
</comment>
<reference evidence="3 4" key="1">
    <citation type="submission" date="2014-10" db="EMBL/GenBank/DDBJ databases">
        <title>Draft genome of the hookworm Ancylostoma caninum.</title>
        <authorList>
            <person name="Mitreva M."/>
        </authorList>
    </citation>
    <scope>NUCLEOTIDE SEQUENCE [LARGE SCALE GENOMIC DNA]</scope>
    <source>
        <strain evidence="3 4">Baltimore</strain>
    </source>
</reference>
<sequence>MTTHLIPNGAFLDAELDFGLSMLRQVPATQQLVVSPISVIFALAMVQIGARGKTRMQINQAISRGAADEAIIKYYSKLYKEIVTSSNGTQARIANGLFIE</sequence>
<keyword evidence="1" id="KW-0472">Membrane</keyword>
<dbReference type="EMBL" id="JOJR01003760">
    <property type="protein sequence ID" value="RCN27633.1"/>
    <property type="molecule type" value="Genomic_DNA"/>
</dbReference>
<gene>
    <name evidence="3" type="ORF">ANCCAN_26631</name>
</gene>